<feature type="transmembrane region" description="Helical" evidence="6">
    <location>
        <begin position="69"/>
        <end position="91"/>
    </location>
</feature>
<evidence type="ECO:0000313" key="9">
    <source>
        <dbReference type="Proteomes" id="UP000095003"/>
    </source>
</evidence>
<comment type="subcellular location">
    <subcellularLocation>
        <location evidence="1">Cell membrane</location>
        <topology evidence="1">Multi-pass membrane protein</topology>
    </subcellularLocation>
</comment>
<dbReference type="PANTHER" id="PTHR30287">
    <property type="entry name" value="MEMBRANE COMPONENT OF PREDICTED ABC SUPERFAMILY METABOLITE UPTAKE TRANSPORTER"/>
    <property type="match status" value="1"/>
</dbReference>
<evidence type="ECO:0000313" key="8">
    <source>
        <dbReference type="EMBL" id="ODM10190.1"/>
    </source>
</evidence>
<dbReference type="Pfam" id="PF02687">
    <property type="entry name" value="FtsX"/>
    <property type="match status" value="2"/>
</dbReference>
<dbReference type="GO" id="GO:0005886">
    <property type="term" value="C:plasma membrane"/>
    <property type="evidence" value="ECO:0007669"/>
    <property type="project" value="UniProtKB-SubCell"/>
</dbReference>
<keyword evidence="4 6" id="KW-1133">Transmembrane helix</keyword>
<dbReference type="InterPro" id="IPR003838">
    <property type="entry name" value="ABC3_permease_C"/>
</dbReference>
<evidence type="ECO:0000256" key="1">
    <source>
        <dbReference type="ARBA" id="ARBA00004651"/>
    </source>
</evidence>
<comment type="caution">
    <text evidence="8">The sequence shown here is derived from an EMBL/GenBank/DDBJ whole genome shotgun (WGS) entry which is preliminary data.</text>
</comment>
<keyword evidence="5 6" id="KW-0472">Membrane</keyword>
<evidence type="ECO:0000256" key="3">
    <source>
        <dbReference type="ARBA" id="ARBA00022692"/>
    </source>
</evidence>
<evidence type="ECO:0000256" key="2">
    <source>
        <dbReference type="ARBA" id="ARBA00022475"/>
    </source>
</evidence>
<feature type="transmembrane region" description="Helical" evidence="6">
    <location>
        <begin position="528"/>
        <end position="546"/>
    </location>
</feature>
<dbReference type="GeneID" id="29725861"/>
<dbReference type="PANTHER" id="PTHR30287:SF2">
    <property type="entry name" value="BLL1001 PROTEIN"/>
    <property type="match status" value="1"/>
</dbReference>
<dbReference type="AlphaFoldDB" id="A0A1E3ANB5"/>
<dbReference type="EMBL" id="MCGI01000004">
    <property type="protein sequence ID" value="ODM10190.1"/>
    <property type="molecule type" value="Genomic_DNA"/>
</dbReference>
<keyword evidence="3 6" id="KW-0812">Transmembrane</keyword>
<gene>
    <name evidence="8" type="ORF">BEH84_04559</name>
</gene>
<feature type="transmembrane region" description="Helical" evidence="6">
    <location>
        <begin position="161"/>
        <end position="188"/>
    </location>
</feature>
<sequence length="570" mass="63214">MKLVCKQLSGQILKDKVFLLLLFVLTALTSLSFFFVMFSIDGNMAVLNRMGKLTENQLLYRNALHSNTILAYNFFITLTALTAFVFLLFFYRFFRANKKQIGCIKALGFKNSFLQNFFTGFTAVLSFPGAIAGMIGGYFLSDVLLRANAQTYEVTGLTKGLGIFGLLTGFFVPAVVFYVTALLCYGFVRNTDAGTLLAGNDRQERVSWALKTADTISRIMPSGKRLPLRIALRKPLSVLLLLIAVMAFQVCIILGQSLNISSEKVFGMQTEGHNYEYEIRFLRPQTDSVPENAAAYLESPVTLELGTYVLERKITGLYQTGGLYELKNRNGELLAVPEEGKVYMNPELSEIYGVKIGDTLTVQIKNRPYLFAVSDIAVNAKSGSVYINGKELSEIEGVPDGAYNGVLSAEEMPGDEVTAREQRIDDLNRNAVSNKISAVINQAAGILAGAILIFLALYINFQDNTRDMLILGLTGYRTRDIRKMFVDVYLPVLWAAFAVTLVPAVFLARTIQHSLSVSTNDYMPFGTNIAVILTAFCLIHIIYWGVQITFSLGIRRVTGKRDITEVVNAE</sequence>
<evidence type="ECO:0000259" key="7">
    <source>
        <dbReference type="Pfam" id="PF02687"/>
    </source>
</evidence>
<name>A0A1E3ANB5_9FIRM</name>
<dbReference type="RefSeq" id="WP_016359816.1">
    <property type="nucleotide sequence ID" value="NZ_MCGI01000004.1"/>
</dbReference>
<feature type="transmembrane region" description="Helical" evidence="6">
    <location>
        <begin position="488"/>
        <end position="508"/>
    </location>
</feature>
<feature type="transmembrane region" description="Helical" evidence="6">
    <location>
        <begin position="443"/>
        <end position="461"/>
    </location>
</feature>
<proteinExistence type="predicted"/>
<feature type="transmembrane region" description="Helical" evidence="6">
    <location>
        <begin position="17"/>
        <end position="40"/>
    </location>
</feature>
<dbReference type="InterPro" id="IPR038766">
    <property type="entry name" value="Membrane_comp_ABC_pdt"/>
</dbReference>
<evidence type="ECO:0000256" key="5">
    <source>
        <dbReference type="ARBA" id="ARBA00023136"/>
    </source>
</evidence>
<protein>
    <submittedName>
        <fullName evidence="8">FtsX-like permease family protein</fullName>
    </submittedName>
</protein>
<dbReference type="Proteomes" id="UP000095003">
    <property type="component" value="Unassembled WGS sequence"/>
</dbReference>
<reference evidence="8 9" key="1">
    <citation type="submission" date="2016-07" db="EMBL/GenBank/DDBJ databases">
        <title>Characterization of isolates of Eisenbergiella tayi derived from blood cultures, using whole genome sequencing.</title>
        <authorList>
            <person name="Burdz T."/>
            <person name="Wiebe D."/>
            <person name="Huynh C."/>
            <person name="Bernard K."/>
        </authorList>
    </citation>
    <scope>NUCLEOTIDE SEQUENCE [LARGE SCALE GENOMIC DNA]</scope>
    <source>
        <strain evidence="8 9">NML 120489</strain>
    </source>
</reference>
<evidence type="ECO:0000256" key="6">
    <source>
        <dbReference type="SAM" id="Phobius"/>
    </source>
</evidence>
<feature type="transmembrane region" description="Helical" evidence="6">
    <location>
        <begin position="236"/>
        <end position="255"/>
    </location>
</feature>
<keyword evidence="2" id="KW-1003">Cell membrane</keyword>
<organism evidence="8 9">
    <name type="scientific">Eisenbergiella tayi</name>
    <dbReference type="NCBI Taxonomy" id="1432052"/>
    <lineage>
        <taxon>Bacteria</taxon>
        <taxon>Bacillati</taxon>
        <taxon>Bacillota</taxon>
        <taxon>Clostridia</taxon>
        <taxon>Lachnospirales</taxon>
        <taxon>Lachnospiraceae</taxon>
        <taxon>Eisenbergiella</taxon>
    </lineage>
</organism>
<feature type="domain" description="ABC3 transporter permease C-terminal" evidence="7">
    <location>
        <begin position="445"/>
        <end position="556"/>
    </location>
</feature>
<feature type="transmembrane region" description="Helical" evidence="6">
    <location>
        <begin position="117"/>
        <end position="141"/>
    </location>
</feature>
<feature type="domain" description="ABC3 transporter permease C-terminal" evidence="7">
    <location>
        <begin position="74"/>
        <end position="190"/>
    </location>
</feature>
<accession>A0A1E3ANB5</accession>
<evidence type="ECO:0000256" key="4">
    <source>
        <dbReference type="ARBA" id="ARBA00022989"/>
    </source>
</evidence>